<feature type="domain" description="Antibacterial effector protein Tle3 C-terminal" evidence="1">
    <location>
        <begin position="8"/>
        <end position="134"/>
    </location>
</feature>
<dbReference type="Pfam" id="PF11678">
    <property type="entry name" value="Tle3_C"/>
    <property type="match status" value="1"/>
</dbReference>
<organism evidence="2 3">
    <name type="scientific">Pseudomonas fluorescens</name>
    <dbReference type="NCBI Taxonomy" id="294"/>
    <lineage>
        <taxon>Bacteria</taxon>
        <taxon>Pseudomonadati</taxon>
        <taxon>Pseudomonadota</taxon>
        <taxon>Gammaproteobacteria</taxon>
        <taxon>Pseudomonadales</taxon>
        <taxon>Pseudomonadaceae</taxon>
        <taxon>Pseudomonas</taxon>
    </lineage>
</organism>
<sequence>MLNRKDHYRVYREETPNEIRARMQVDQKEWTDNSYHSAVLRSPENHRWVTAMDIAIGQARCLDDPVMREVLVAVADWKMDDERFDKVMKMEGWSRLSAGTKALVEASYLYYDQGKFPATELVSLTPPQLVVASLGKGVTP</sequence>
<evidence type="ECO:0000259" key="1">
    <source>
        <dbReference type="Pfam" id="PF11678"/>
    </source>
</evidence>
<dbReference type="Proteomes" id="UP000327191">
    <property type="component" value="Unassembled WGS sequence"/>
</dbReference>
<protein>
    <recommendedName>
        <fullName evidence="1">Antibacterial effector protein Tle3 C-terminal domain-containing protein</fullName>
    </recommendedName>
</protein>
<dbReference type="InterPro" id="IPR021692">
    <property type="entry name" value="Tle3_C"/>
</dbReference>
<accession>A0A5E7UDP8</accession>
<gene>
    <name evidence="2" type="ORF">PS938_03429</name>
</gene>
<dbReference type="AlphaFoldDB" id="A0A5E7UDP8"/>
<proteinExistence type="predicted"/>
<name>A0A5E7UDP8_PSEFL</name>
<dbReference type="EMBL" id="CABVJE010000014">
    <property type="protein sequence ID" value="VVQ09502.1"/>
    <property type="molecule type" value="Genomic_DNA"/>
</dbReference>
<evidence type="ECO:0000313" key="3">
    <source>
        <dbReference type="Proteomes" id="UP000327191"/>
    </source>
</evidence>
<reference evidence="2 3" key="1">
    <citation type="submission" date="2019-09" db="EMBL/GenBank/DDBJ databases">
        <authorList>
            <person name="Chandra G."/>
            <person name="Truman W A."/>
        </authorList>
    </citation>
    <scope>NUCLEOTIDE SEQUENCE [LARGE SCALE GENOMIC DNA]</scope>
    <source>
        <strain evidence="2">PS938</strain>
    </source>
</reference>
<evidence type="ECO:0000313" key="2">
    <source>
        <dbReference type="EMBL" id="VVQ09502.1"/>
    </source>
</evidence>